<dbReference type="RefSeq" id="XP_004356485.1">
    <property type="nucleotide sequence ID" value="XM_004356432.1"/>
</dbReference>
<dbReference type="InterPro" id="IPR007741">
    <property type="entry name" value="Ribosomal_mL43/mS25/NADH_DH"/>
</dbReference>
<dbReference type="SUPFAM" id="SSF52833">
    <property type="entry name" value="Thioredoxin-like"/>
    <property type="match status" value="1"/>
</dbReference>
<dbReference type="OMA" id="LYKAYCM"/>
<name>L8HHF4_ACACF</name>
<dbReference type="Proteomes" id="UP000011083">
    <property type="component" value="Unassembled WGS sequence"/>
</dbReference>
<dbReference type="InterPro" id="IPR036249">
    <property type="entry name" value="Thioredoxin-like_sf"/>
</dbReference>
<evidence type="ECO:0000256" key="2">
    <source>
        <dbReference type="ARBA" id="ARBA00023128"/>
    </source>
</evidence>
<dbReference type="SMR" id="L8HHF4"/>
<gene>
    <name evidence="4" type="ORF">ACA1_171690</name>
</gene>
<organism evidence="4 5">
    <name type="scientific">Acanthamoeba castellanii (strain ATCC 30010 / Neff)</name>
    <dbReference type="NCBI Taxonomy" id="1257118"/>
    <lineage>
        <taxon>Eukaryota</taxon>
        <taxon>Amoebozoa</taxon>
        <taxon>Discosea</taxon>
        <taxon>Longamoebia</taxon>
        <taxon>Centramoebida</taxon>
        <taxon>Acanthamoebidae</taxon>
        <taxon>Acanthamoeba</taxon>
    </lineage>
</organism>
<evidence type="ECO:0000313" key="4">
    <source>
        <dbReference type="EMBL" id="ELR24585.1"/>
    </source>
</evidence>
<dbReference type="EMBL" id="KB007811">
    <property type="protein sequence ID" value="ELR24585.1"/>
    <property type="molecule type" value="Genomic_DNA"/>
</dbReference>
<dbReference type="VEuPathDB" id="AmoebaDB:ACA1_171690"/>
<feature type="domain" description="Ribosomal protein/NADH dehydrogenase" evidence="3">
    <location>
        <begin position="50"/>
        <end position="123"/>
    </location>
</feature>
<dbReference type="GeneID" id="14925606"/>
<dbReference type="KEGG" id="acan:ACA1_171690"/>
<dbReference type="GO" id="GO:0005739">
    <property type="term" value="C:mitochondrion"/>
    <property type="evidence" value="ECO:0007669"/>
    <property type="project" value="UniProtKB-SubCell"/>
</dbReference>
<keyword evidence="5" id="KW-1185">Reference proteome</keyword>
<dbReference type="AlphaFoldDB" id="L8HHF4"/>
<evidence type="ECO:0000313" key="5">
    <source>
        <dbReference type="Proteomes" id="UP000011083"/>
    </source>
</evidence>
<evidence type="ECO:0000259" key="3">
    <source>
        <dbReference type="SMART" id="SM00916"/>
    </source>
</evidence>
<evidence type="ECO:0000256" key="1">
    <source>
        <dbReference type="ARBA" id="ARBA00004173"/>
    </source>
</evidence>
<reference evidence="4 5" key="1">
    <citation type="journal article" date="2013" name="Genome Biol.">
        <title>Genome of Acanthamoeba castellanii highlights extensive lateral gene transfer and early evolution of tyrosine kinase signaling.</title>
        <authorList>
            <person name="Clarke M."/>
            <person name="Lohan A.J."/>
            <person name="Liu B."/>
            <person name="Lagkouvardos I."/>
            <person name="Roy S."/>
            <person name="Zafar N."/>
            <person name="Bertelli C."/>
            <person name="Schilde C."/>
            <person name="Kianianmomeni A."/>
            <person name="Burglin T.R."/>
            <person name="Frech C."/>
            <person name="Turcotte B."/>
            <person name="Kopec K.O."/>
            <person name="Synnott J.M."/>
            <person name="Choo C."/>
            <person name="Paponov I."/>
            <person name="Finkler A."/>
            <person name="Soon Heng Tan C."/>
            <person name="Hutchins A.P."/>
            <person name="Weinmeier T."/>
            <person name="Rattei T."/>
            <person name="Chu J.S."/>
            <person name="Gimenez G."/>
            <person name="Irimia M."/>
            <person name="Rigden D.J."/>
            <person name="Fitzpatrick D.A."/>
            <person name="Lorenzo-Morales J."/>
            <person name="Bateman A."/>
            <person name="Chiu C.H."/>
            <person name="Tang P."/>
            <person name="Hegemann P."/>
            <person name="Fromm H."/>
            <person name="Raoult D."/>
            <person name="Greub G."/>
            <person name="Miranda-Saavedra D."/>
            <person name="Chen N."/>
            <person name="Nash P."/>
            <person name="Ginger M.L."/>
            <person name="Horn M."/>
            <person name="Schaap P."/>
            <person name="Caler L."/>
            <person name="Loftus B."/>
        </authorList>
    </citation>
    <scope>NUCLEOTIDE SEQUENCE [LARGE SCALE GENOMIC DNA]</scope>
    <source>
        <strain evidence="4 5">Neff</strain>
    </source>
</reference>
<comment type="subcellular location">
    <subcellularLocation>
        <location evidence="1">Mitochondrion</location>
    </subcellularLocation>
</comment>
<protein>
    <recommendedName>
        <fullName evidence="3">Ribosomal protein/NADH dehydrogenase domain-containing protein</fullName>
    </recommendedName>
</protein>
<accession>L8HHF4</accession>
<dbReference type="SMART" id="SM00916">
    <property type="entry name" value="L51_S25_CI-B8"/>
    <property type="match status" value="1"/>
</dbReference>
<sequence length="133" mass="15287">MGKRFWRAARQFGLEKGMPKPKTPEDWNRLYLKHQVYLHGIKSLELQMVKTGAGKTGARHFHYWKVPPIRWWNPDVNIHEQKLLAGESKLIIEKVDGKKIELVVDGMKDEEIYNALLSHSDAAPVASKEASVQ</sequence>
<keyword evidence="2" id="KW-0496">Mitochondrion</keyword>
<proteinExistence type="predicted"/>